<reference evidence="2 3" key="1">
    <citation type="journal article" date="2016" name="PLoS ONE">
        <title>Genomic Diversity of Enterotoxigenic Strains of Bacteroides fragilis.</title>
        <authorList>
            <person name="Pierce J.V."/>
            <person name="Bernstein H.D."/>
        </authorList>
    </citation>
    <scope>NUCLEOTIDE SEQUENCE [LARGE SCALE GENOMIC DNA]</scope>
    <source>
        <strain evidence="2 3">20793-3</strain>
    </source>
</reference>
<keyword evidence="2" id="KW-0808">Transferase</keyword>
<dbReference type="Pfam" id="PF13692">
    <property type="entry name" value="Glyco_trans_1_4"/>
    <property type="match status" value="1"/>
</dbReference>
<dbReference type="GO" id="GO:0016757">
    <property type="term" value="F:glycosyltransferase activity"/>
    <property type="evidence" value="ECO:0007669"/>
    <property type="project" value="UniProtKB-ARBA"/>
</dbReference>
<proteinExistence type="predicted"/>
<name>A0A853PNP1_BACFG</name>
<protein>
    <submittedName>
        <fullName evidence="2">Glycosyltransferase, GG-Bacteroidales peptide system protein</fullName>
    </submittedName>
</protein>
<evidence type="ECO:0000313" key="2">
    <source>
        <dbReference type="EMBL" id="OCR27383.1"/>
    </source>
</evidence>
<dbReference type="PANTHER" id="PTHR12526:SF630">
    <property type="entry name" value="GLYCOSYLTRANSFERASE"/>
    <property type="match status" value="1"/>
</dbReference>
<sequence length="405" mass="46725">MKELYIINNGSKAAQYGIGTYITQLLSCLSACISIQVTVIVLDSQENELTEKRTEDIRYLLFPTVRIHPSEKNSKRYARSVAYALLPYIASDADVIFHFNYSYHIWLAEALKSCVPHCRTILTLHYLPWCFDLAGNMYRFQSILAAKEEKRDEFENQIYEEYLNNRRFYNEVDQVICLCHQARIFLYETYGLPIDKTILIHNGLCDDAKVLSEEERIKIKIEQGFEESEKIILFVGRINRLKGVHWLIKAFKKLLKECPEGRLVIVGDGNISEYLGLCDGIWGKVVFTGKQDKHQLYTFYQIADLGVLPSCQEQCSYVGIEMMMHGIPLVGTDAMGISEMIDKEYQVPLNNNIGEMALSTDKLSAFLLKALANKEFLAKQSKSCFKTYYSLDTMRWEMIRLYNGE</sequence>
<dbReference type="InterPro" id="IPR028098">
    <property type="entry name" value="Glyco_trans_4-like_N"/>
</dbReference>
<dbReference type="SUPFAM" id="SSF53756">
    <property type="entry name" value="UDP-Glycosyltransferase/glycogen phosphorylase"/>
    <property type="match status" value="1"/>
</dbReference>
<evidence type="ECO:0000313" key="3">
    <source>
        <dbReference type="Proteomes" id="UP000093197"/>
    </source>
</evidence>
<dbReference type="CDD" id="cd03801">
    <property type="entry name" value="GT4_PimA-like"/>
    <property type="match status" value="1"/>
</dbReference>
<organism evidence="2 3">
    <name type="scientific">Bacteroides fragilis</name>
    <dbReference type="NCBI Taxonomy" id="817"/>
    <lineage>
        <taxon>Bacteria</taxon>
        <taxon>Pseudomonadati</taxon>
        <taxon>Bacteroidota</taxon>
        <taxon>Bacteroidia</taxon>
        <taxon>Bacteroidales</taxon>
        <taxon>Bacteroidaceae</taxon>
        <taxon>Bacteroides</taxon>
    </lineage>
</organism>
<dbReference type="Gene3D" id="3.40.50.2000">
    <property type="entry name" value="Glycogen Phosphorylase B"/>
    <property type="match status" value="2"/>
</dbReference>
<dbReference type="Proteomes" id="UP000093197">
    <property type="component" value="Unassembled WGS sequence"/>
</dbReference>
<comment type="caution">
    <text evidence="2">The sequence shown here is derived from an EMBL/GenBank/DDBJ whole genome shotgun (WGS) entry which is preliminary data.</text>
</comment>
<dbReference type="EMBL" id="LIDT01000044">
    <property type="protein sequence ID" value="OCR27383.1"/>
    <property type="molecule type" value="Genomic_DNA"/>
</dbReference>
<feature type="domain" description="Glycosyltransferase subfamily 4-like N-terminal" evidence="1">
    <location>
        <begin position="17"/>
        <end position="204"/>
    </location>
</feature>
<gene>
    <name evidence="2" type="ORF">AC094_41550</name>
</gene>
<dbReference type="RefSeq" id="WP_032580538.1">
    <property type="nucleotide sequence ID" value="NZ_LIDT01000044.1"/>
</dbReference>
<accession>A0A853PNP1</accession>
<dbReference type="Pfam" id="PF13439">
    <property type="entry name" value="Glyco_transf_4"/>
    <property type="match status" value="1"/>
</dbReference>
<dbReference type="NCBIfam" id="TIGR04157">
    <property type="entry name" value="glyco_rSAM_CFB"/>
    <property type="match status" value="1"/>
</dbReference>
<dbReference type="PANTHER" id="PTHR12526">
    <property type="entry name" value="GLYCOSYLTRANSFERASE"/>
    <property type="match status" value="1"/>
</dbReference>
<dbReference type="InterPro" id="IPR026419">
    <property type="entry name" value="Glyco_rSAM_CFB"/>
</dbReference>
<dbReference type="AlphaFoldDB" id="A0A853PNP1"/>
<evidence type="ECO:0000259" key="1">
    <source>
        <dbReference type="Pfam" id="PF13439"/>
    </source>
</evidence>